<name>A0ABP0XYG5_9ROSI</name>
<protein>
    <submittedName>
        <fullName evidence="1">Uncharacterized protein</fullName>
    </submittedName>
</protein>
<reference evidence="1 2" key="1">
    <citation type="submission" date="2024-03" db="EMBL/GenBank/DDBJ databases">
        <authorList>
            <person name="Gkanogiannis A."/>
            <person name="Becerra Lopez-Lavalle L."/>
        </authorList>
    </citation>
    <scope>NUCLEOTIDE SEQUENCE [LARGE SCALE GENOMIC DNA]</scope>
</reference>
<dbReference type="Proteomes" id="UP001642487">
    <property type="component" value="Chromosome 10"/>
</dbReference>
<feature type="non-terminal residue" evidence="1">
    <location>
        <position position="1"/>
    </location>
</feature>
<keyword evidence="2" id="KW-1185">Reference proteome</keyword>
<dbReference type="EMBL" id="OZ021744">
    <property type="protein sequence ID" value="CAK9311750.1"/>
    <property type="molecule type" value="Genomic_DNA"/>
</dbReference>
<evidence type="ECO:0000313" key="1">
    <source>
        <dbReference type="EMBL" id="CAK9311750.1"/>
    </source>
</evidence>
<organism evidence="1 2">
    <name type="scientific">Citrullus colocynthis</name>
    <name type="common">colocynth</name>
    <dbReference type="NCBI Taxonomy" id="252529"/>
    <lineage>
        <taxon>Eukaryota</taxon>
        <taxon>Viridiplantae</taxon>
        <taxon>Streptophyta</taxon>
        <taxon>Embryophyta</taxon>
        <taxon>Tracheophyta</taxon>
        <taxon>Spermatophyta</taxon>
        <taxon>Magnoliopsida</taxon>
        <taxon>eudicotyledons</taxon>
        <taxon>Gunneridae</taxon>
        <taxon>Pentapetalae</taxon>
        <taxon>rosids</taxon>
        <taxon>fabids</taxon>
        <taxon>Cucurbitales</taxon>
        <taxon>Cucurbitaceae</taxon>
        <taxon>Benincaseae</taxon>
        <taxon>Citrullus</taxon>
    </lineage>
</organism>
<sequence length="77" mass="8831">CKSLLHFAADRAIQNFLPCHSNSLIVVIWSSSLSLFEAIRRRRSKPFVVIVWSHSSSLFVANTRCYRRLMPTLVVVV</sequence>
<proteinExistence type="predicted"/>
<accession>A0ABP0XYG5</accession>
<gene>
    <name evidence="1" type="ORF">CITCOLO1_LOCUS3415</name>
</gene>
<evidence type="ECO:0000313" key="2">
    <source>
        <dbReference type="Proteomes" id="UP001642487"/>
    </source>
</evidence>